<dbReference type="Proteomes" id="UP000266934">
    <property type="component" value="Chromosome"/>
</dbReference>
<dbReference type="AlphaFoldDB" id="A0A348G1C7"/>
<dbReference type="RefSeq" id="WP_126400051.1">
    <property type="nucleotide sequence ID" value="NZ_AP018907.1"/>
</dbReference>
<evidence type="ECO:0000256" key="2">
    <source>
        <dbReference type="ARBA" id="ARBA00022603"/>
    </source>
</evidence>
<dbReference type="Gene3D" id="3.40.50.150">
    <property type="entry name" value="Vaccinia Virus protein VP39"/>
    <property type="match status" value="1"/>
</dbReference>
<keyword evidence="5" id="KW-0680">Restriction system</keyword>
<evidence type="ECO:0000256" key="3">
    <source>
        <dbReference type="ARBA" id="ARBA00022679"/>
    </source>
</evidence>
<keyword evidence="2" id="KW-0489">Methyltransferase</keyword>
<protein>
    <recommendedName>
        <fullName evidence="1">DNA (cytosine-5-)-methyltransferase</fullName>
        <ecNumber evidence="1">2.1.1.37</ecNumber>
    </recommendedName>
</protein>
<dbReference type="GO" id="GO:0044027">
    <property type="term" value="P:negative regulation of gene expression via chromosomal CpG island methylation"/>
    <property type="evidence" value="ECO:0007669"/>
    <property type="project" value="TreeGrafter"/>
</dbReference>
<evidence type="ECO:0000256" key="5">
    <source>
        <dbReference type="ARBA" id="ARBA00022747"/>
    </source>
</evidence>
<dbReference type="OrthoDB" id="9813719at2"/>
<gene>
    <name evidence="7" type="ORF">BLTE_20450</name>
</gene>
<comment type="catalytic activity">
    <reaction evidence="6">
        <text>a 2'-deoxycytidine in DNA + S-adenosyl-L-methionine = a 5-methyl-2'-deoxycytidine in DNA + S-adenosyl-L-homocysteine + H(+)</text>
        <dbReference type="Rhea" id="RHEA:13681"/>
        <dbReference type="Rhea" id="RHEA-COMP:11369"/>
        <dbReference type="Rhea" id="RHEA-COMP:11370"/>
        <dbReference type="ChEBI" id="CHEBI:15378"/>
        <dbReference type="ChEBI" id="CHEBI:57856"/>
        <dbReference type="ChEBI" id="CHEBI:59789"/>
        <dbReference type="ChEBI" id="CHEBI:85452"/>
        <dbReference type="ChEBI" id="CHEBI:85454"/>
        <dbReference type="EC" id="2.1.1.37"/>
    </reaction>
</comment>
<dbReference type="InterPro" id="IPR050390">
    <property type="entry name" value="C5-Methyltransferase"/>
</dbReference>
<keyword evidence="8" id="KW-1185">Reference proteome</keyword>
<dbReference type="EMBL" id="AP018907">
    <property type="protein sequence ID" value="BBF93360.1"/>
    <property type="molecule type" value="Genomic_DNA"/>
</dbReference>
<dbReference type="EC" id="2.1.1.37" evidence="1"/>
<accession>A0A348G1C7</accession>
<evidence type="ECO:0000313" key="8">
    <source>
        <dbReference type="Proteomes" id="UP000266934"/>
    </source>
</evidence>
<evidence type="ECO:0000313" key="7">
    <source>
        <dbReference type="EMBL" id="BBF93360.1"/>
    </source>
</evidence>
<reference evidence="7 8" key="1">
    <citation type="submission" date="2018-08" db="EMBL/GenBank/DDBJ databases">
        <title>Complete genome sequencing of Blastochloris tepida GI.</title>
        <authorList>
            <person name="Tsukatani Y."/>
            <person name="Mori H."/>
        </authorList>
    </citation>
    <scope>NUCLEOTIDE SEQUENCE [LARGE SCALE GENOMIC DNA]</scope>
    <source>
        <strain evidence="7 8">GI</strain>
    </source>
</reference>
<dbReference type="GO" id="GO:0003886">
    <property type="term" value="F:DNA (cytosine-5-)-methyltransferase activity"/>
    <property type="evidence" value="ECO:0007669"/>
    <property type="project" value="UniProtKB-EC"/>
</dbReference>
<organism evidence="7 8">
    <name type="scientific">Blastochloris tepida</name>
    <dbReference type="NCBI Taxonomy" id="2233851"/>
    <lineage>
        <taxon>Bacteria</taxon>
        <taxon>Pseudomonadati</taxon>
        <taxon>Pseudomonadota</taxon>
        <taxon>Alphaproteobacteria</taxon>
        <taxon>Hyphomicrobiales</taxon>
        <taxon>Blastochloridaceae</taxon>
        <taxon>Blastochloris</taxon>
    </lineage>
</organism>
<evidence type="ECO:0000256" key="1">
    <source>
        <dbReference type="ARBA" id="ARBA00011975"/>
    </source>
</evidence>
<dbReference type="PANTHER" id="PTHR10629">
    <property type="entry name" value="CYTOSINE-SPECIFIC METHYLTRANSFERASE"/>
    <property type="match status" value="1"/>
</dbReference>
<dbReference type="GO" id="GO:0003677">
    <property type="term" value="F:DNA binding"/>
    <property type="evidence" value="ECO:0007669"/>
    <property type="project" value="TreeGrafter"/>
</dbReference>
<dbReference type="KEGG" id="blag:BLTE_20450"/>
<name>A0A348G1C7_9HYPH</name>
<keyword evidence="3" id="KW-0808">Transferase</keyword>
<dbReference type="REBASE" id="269158">
    <property type="entry name" value="M.BspGIJORF20450P"/>
</dbReference>
<sequence length="243" mass="25682">MAELVLSLFPGIGLLDRAFEEAGFCVVRGPDLLWGGDVRRFHAPAGRFDGVIGGPPCQAHSSFAGFVRQAGHTPACDLIPEFARVVEEAAPAWFLMENVRSAPSPATPSYGQTRLLVNARHVGSPQHRVRAFVFGQRGADAPRFHVETEALEPFDWCNTVLASGGVKPGTEGRRGSRRGNEYGYHGAKALAHALEAQGLPPDFLAEAPFTNAGKFRVVGNGVPLPLGRAIAAAVRNAVAGGGP</sequence>
<keyword evidence="4" id="KW-0949">S-adenosyl-L-methionine</keyword>
<evidence type="ECO:0000256" key="6">
    <source>
        <dbReference type="ARBA" id="ARBA00047422"/>
    </source>
</evidence>
<dbReference type="PANTHER" id="PTHR10629:SF52">
    <property type="entry name" value="DNA (CYTOSINE-5)-METHYLTRANSFERASE 1"/>
    <property type="match status" value="1"/>
</dbReference>
<dbReference type="GO" id="GO:0032259">
    <property type="term" value="P:methylation"/>
    <property type="evidence" value="ECO:0007669"/>
    <property type="project" value="UniProtKB-KW"/>
</dbReference>
<dbReference type="InterPro" id="IPR001525">
    <property type="entry name" value="C5_MeTfrase"/>
</dbReference>
<evidence type="ECO:0000256" key="4">
    <source>
        <dbReference type="ARBA" id="ARBA00022691"/>
    </source>
</evidence>
<proteinExistence type="predicted"/>
<dbReference type="Pfam" id="PF00145">
    <property type="entry name" value="DNA_methylase"/>
    <property type="match status" value="1"/>
</dbReference>
<dbReference type="InterPro" id="IPR029063">
    <property type="entry name" value="SAM-dependent_MTases_sf"/>
</dbReference>
<dbReference type="GO" id="GO:0009307">
    <property type="term" value="P:DNA restriction-modification system"/>
    <property type="evidence" value="ECO:0007669"/>
    <property type="project" value="UniProtKB-KW"/>
</dbReference>
<dbReference type="SUPFAM" id="SSF53335">
    <property type="entry name" value="S-adenosyl-L-methionine-dependent methyltransferases"/>
    <property type="match status" value="1"/>
</dbReference>